<evidence type="ECO:0000313" key="5">
    <source>
        <dbReference type="Proteomes" id="UP000253782"/>
    </source>
</evidence>
<dbReference type="AlphaFoldDB" id="A0A369UHD5"/>
<gene>
    <name evidence="4" type="ORF">DVJ77_18650</name>
</gene>
<dbReference type="InterPro" id="IPR051478">
    <property type="entry name" value="Beta-lactamase-like_AB/R"/>
</dbReference>
<name>A0A369UHD5_9GAMM</name>
<keyword evidence="4" id="KW-0378">Hydrolase</keyword>
<feature type="signal peptide" evidence="2">
    <location>
        <begin position="1"/>
        <end position="36"/>
    </location>
</feature>
<dbReference type="EMBL" id="QQAH01000020">
    <property type="protein sequence ID" value="RDD80164.1"/>
    <property type="molecule type" value="Genomic_DNA"/>
</dbReference>
<evidence type="ECO:0000313" key="4">
    <source>
        <dbReference type="EMBL" id="RDD80164.1"/>
    </source>
</evidence>
<protein>
    <submittedName>
        <fullName evidence="4">Class A beta-lactamase-related serine hydrolase</fullName>
    </submittedName>
</protein>
<dbReference type="RefSeq" id="WP_114847042.1">
    <property type="nucleotide sequence ID" value="NZ_JBHSPE010000010.1"/>
</dbReference>
<dbReference type="GO" id="GO:0016787">
    <property type="term" value="F:hydrolase activity"/>
    <property type="evidence" value="ECO:0007669"/>
    <property type="project" value="UniProtKB-KW"/>
</dbReference>
<dbReference type="Gene3D" id="3.40.710.10">
    <property type="entry name" value="DD-peptidase/beta-lactamase superfamily"/>
    <property type="match status" value="1"/>
</dbReference>
<keyword evidence="2" id="KW-0732">Signal</keyword>
<evidence type="ECO:0000256" key="1">
    <source>
        <dbReference type="ARBA" id="ARBA00038473"/>
    </source>
</evidence>
<comment type="similarity">
    <text evidence="1">Belongs to the beta-lactamase family.</text>
</comment>
<comment type="caution">
    <text evidence="4">The sequence shown here is derived from an EMBL/GenBank/DDBJ whole genome shotgun (WGS) entry which is preliminary data.</text>
</comment>
<evidence type="ECO:0000259" key="3">
    <source>
        <dbReference type="Pfam" id="PF00144"/>
    </source>
</evidence>
<dbReference type="OrthoDB" id="119951at2"/>
<reference evidence="4 5" key="1">
    <citation type="submission" date="2018-07" db="EMBL/GenBank/DDBJ databases">
        <title>Dyella tabacisoli L4-6T, whole genome shotgun sequence.</title>
        <authorList>
            <person name="Zhou X.-K."/>
            <person name="Li W.-J."/>
            <person name="Duan Y.-Q."/>
        </authorList>
    </citation>
    <scope>NUCLEOTIDE SEQUENCE [LARGE SCALE GENOMIC DNA]</scope>
    <source>
        <strain evidence="4 5">L4-6</strain>
    </source>
</reference>
<accession>A0A369UHD5</accession>
<dbReference type="Pfam" id="PF00144">
    <property type="entry name" value="Beta-lactamase"/>
    <property type="match status" value="1"/>
</dbReference>
<dbReference type="InterPro" id="IPR012338">
    <property type="entry name" value="Beta-lactam/transpept-like"/>
</dbReference>
<feature type="chain" id="PRO_5016818358" evidence="2">
    <location>
        <begin position="37"/>
        <end position="392"/>
    </location>
</feature>
<sequence length="392" mass="42642">MLSNIPKQPELGTHKTLSISCALALMCIAIASSTHAADIVTPSDNPRRSALDNAVDRAANDFFRNRCHVGLSMVVMDKGQSYFYDYGSTSRTKLELATPQSIYELASVTKTFTATLAAQAVLDGHMSVDGDFRSSLPDGYSNLSLHGKPITLRTLVTHYSGMPRDIPDTDVIYAEKNYATLPSRLIALNRGFGRNQFMIALHNITLLGEPGTKQAYSNAGFQTIGIGLEKVYGKPFAALLRQRITQPLHMTSTGLALDRPEQFRLVVGYDRDGQATPYHVQNAGAAWGLYSSTADMAKYLRWQLDTHDPVIRLSHQRLVGTADKGDGMAWSLETDHGQSVVSHGGGSFGTSSEVLLYPEQHEGFVLLANDTCQGTEGELKAMAMSIHAADAE</sequence>
<organism evidence="4 5">
    <name type="scientific">Dyella tabacisoli</name>
    <dbReference type="NCBI Taxonomy" id="2282381"/>
    <lineage>
        <taxon>Bacteria</taxon>
        <taxon>Pseudomonadati</taxon>
        <taxon>Pseudomonadota</taxon>
        <taxon>Gammaproteobacteria</taxon>
        <taxon>Lysobacterales</taxon>
        <taxon>Rhodanobacteraceae</taxon>
        <taxon>Dyella</taxon>
    </lineage>
</organism>
<dbReference type="SUPFAM" id="SSF56601">
    <property type="entry name" value="beta-lactamase/transpeptidase-like"/>
    <property type="match status" value="1"/>
</dbReference>
<dbReference type="InterPro" id="IPR001466">
    <property type="entry name" value="Beta-lactam-related"/>
</dbReference>
<dbReference type="PANTHER" id="PTHR22935:SF95">
    <property type="entry name" value="BETA-LACTAMASE-LIKE 1-RELATED"/>
    <property type="match status" value="1"/>
</dbReference>
<evidence type="ECO:0000256" key="2">
    <source>
        <dbReference type="SAM" id="SignalP"/>
    </source>
</evidence>
<dbReference type="PANTHER" id="PTHR22935">
    <property type="entry name" value="PENICILLIN-BINDING PROTEIN"/>
    <property type="match status" value="1"/>
</dbReference>
<proteinExistence type="inferred from homology"/>
<dbReference type="Proteomes" id="UP000253782">
    <property type="component" value="Unassembled WGS sequence"/>
</dbReference>
<keyword evidence="5" id="KW-1185">Reference proteome</keyword>
<feature type="domain" description="Beta-lactamase-related" evidence="3">
    <location>
        <begin position="68"/>
        <end position="381"/>
    </location>
</feature>